<dbReference type="OrthoDB" id="2290519at2"/>
<dbReference type="CDD" id="cd03230">
    <property type="entry name" value="ABC_DR_subfamily_A"/>
    <property type="match status" value="1"/>
</dbReference>
<dbReference type="InterPro" id="IPR003439">
    <property type="entry name" value="ABC_transporter-like_ATP-bd"/>
</dbReference>
<evidence type="ECO:0000256" key="7">
    <source>
        <dbReference type="ARBA" id="ARBA00022967"/>
    </source>
</evidence>
<evidence type="ECO:0000256" key="3">
    <source>
        <dbReference type="ARBA" id="ARBA00022448"/>
    </source>
</evidence>
<protein>
    <submittedName>
        <fullName evidence="10">ABC-2 type transport system ATP-binding protein</fullName>
    </submittedName>
</protein>
<evidence type="ECO:0000256" key="8">
    <source>
        <dbReference type="ARBA" id="ARBA00023136"/>
    </source>
</evidence>
<dbReference type="RefSeq" id="WP_106344624.1">
    <property type="nucleotide sequence ID" value="NZ_PVNE01000007.1"/>
</dbReference>
<dbReference type="GO" id="GO:0016887">
    <property type="term" value="F:ATP hydrolysis activity"/>
    <property type="evidence" value="ECO:0007669"/>
    <property type="project" value="InterPro"/>
</dbReference>
<keyword evidence="8" id="KW-0472">Membrane</keyword>
<dbReference type="SUPFAM" id="SSF52540">
    <property type="entry name" value="P-loop containing nucleoside triphosphate hydrolases"/>
    <property type="match status" value="1"/>
</dbReference>
<dbReference type="PANTHER" id="PTHR42711">
    <property type="entry name" value="ABC TRANSPORTER ATP-BINDING PROTEIN"/>
    <property type="match status" value="1"/>
</dbReference>
<dbReference type="InterPro" id="IPR050763">
    <property type="entry name" value="ABC_transporter_ATP-binding"/>
</dbReference>
<comment type="caution">
    <text evidence="10">The sequence shown here is derived from an EMBL/GenBank/DDBJ whole genome shotgun (WGS) entry which is preliminary data.</text>
</comment>
<evidence type="ECO:0000256" key="1">
    <source>
        <dbReference type="ARBA" id="ARBA00004236"/>
    </source>
</evidence>
<gene>
    <name evidence="10" type="ORF">CLV97_10728</name>
</gene>
<dbReference type="Pfam" id="PF00005">
    <property type="entry name" value="ABC_tran"/>
    <property type="match status" value="1"/>
</dbReference>
<dbReference type="Proteomes" id="UP000237797">
    <property type="component" value="Unassembled WGS sequence"/>
</dbReference>
<proteinExistence type="inferred from homology"/>
<evidence type="ECO:0000256" key="5">
    <source>
        <dbReference type="ARBA" id="ARBA00022741"/>
    </source>
</evidence>
<dbReference type="PANTHER" id="PTHR42711:SF5">
    <property type="entry name" value="ABC TRANSPORTER ATP-BINDING PROTEIN NATA"/>
    <property type="match status" value="1"/>
</dbReference>
<dbReference type="GO" id="GO:0005524">
    <property type="term" value="F:ATP binding"/>
    <property type="evidence" value="ECO:0007669"/>
    <property type="project" value="UniProtKB-KW"/>
</dbReference>
<keyword evidence="4" id="KW-1003">Cell membrane</keyword>
<evidence type="ECO:0000313" key="11">
    <source>
        <dbReference type="Proteomes" id="UP000237797"/>
    </source>
</evidence>
<comment type="subcellular location">
    <subcellularLocation>
        <location evidence="1">Cell membrane</location>
    </subcellularLocation>
</comment>
<dbReference type="AlphaFoldDB" id="A0A2T0LG63"/>
<evidence type="ECO:0000256" key="6">
    <source>
        <dbReference type="ARBA" id="ARBA00022840"/>
    </source>
</evidence>
<name>A0A2T0LG63_9BACL</name>
<reference evidence="10 11" key="1">
    <citation type="submission" date="2018-03" db="EMBL/GenBank/DDBJ databases">
        <title>Genomic Encyclopedia of Archaeal and Bacterial Type Strains, Phase II (KMG-II): from individual species to whole genera.</title>
        <authorList>
            <person name="Goeker M."/>
        </authorList>
    </citation>
    <scope>NUCLEOTIDE SEQUENCE [LARGE SCALE GENOMIC DNA]</scope>
    <source>
        <strain evidence="10 11">DSM 44946</strain>
    </source>
</reference>
<dbReference type="GO" id="GO:0005886">
    <property type="term" value="C:plasma membrane"/>
    <property type="evidence" value="ECO:0007669"/>
    <property type="project" value="UniProtKB-SubCell"/>
</dbReference>
<accession>A0A2T0LG63</accession>
<evidence type="ECO:0000256" key="4">
    <source>
        <dbReference type="ARBA" id="ARBA00022475"/>
    </source>
</evidence>
<dbReference type="SMART" id="SM00382">
    <property type="entry name" value="AAA"/>
    <property type="match status" value="1"/>
</dbReference>
<dbReference type="PROSITE" id="PS50893">
    <property type="entry name" value="ABC_TRANSPORTER_2"/>
    <property type="match status" value="1"/>
</dbReference>
<keyword evidence="6 10" id="KW-0067">ATP-binding</keyword>
<evidence type="ECO:0000313" key="10">
    <source>
        <dbReference type="EMBL" id="PRX41262.1"/>
    </source>
</evidence>
<keyword evidence="3" id="KW-0813">Transport</keyword>
<comment type="similarity">
    <text evidence="2">Belongs to the ABC transporter superfamily.</text>
</comment>
<dbReference type="PROSITE" id="PS00211">
    <property type="entry name" value="ABC_TRANSPORTER_1"/>
    <property type="match status" value="1"/>
</dbReference>
<dbReference type="InterPro" id="IPR003593">
    <property type="entry name" value="AAA+_ATPase"/>
</dbReference>
<dbReference type="InterPro" id="IPR027417">
    <property type="entry name" value="P-loop_NTPase"/>
</dbReference>
<keyword evidence="7" id="KW-1278">Translocase</keyword>
<feature type="domain" description="ABC transporter" evidence="9">
    <location>
        <begin position="5"/>
        <end position="230"/>
    </location>
</feature>
<dbReference type="InterPro" id="IPR017871">
    <property type="entry name" value="ABC_transporter-like_CS"/>
</dbReference>
<organism evidence="10 11">
    <name type="scientific">Planifilum fimeticola</name>
    <dbReference type="NCBI Taxonomy" id="201975"/>
    <lineage>
        <taxon>Bacteria</taxon>
        <taxon>Bacillati</taxon>
        <taxon>Bacillota</taxon>
        <taxon>Bacilli</taxon>
        <taxon>Bacillales</taxon>
        <taxon>Thermoactinomycetaceae</taxon>
        <taxon>Planifilum</taxon>
    </lineage>
</organism>
<sequence length="303" mass="34605">MEPAIVAEHLHKRYPDAYAVRDVSFSVKSGEIFGILGPNGAGKTTTVEMLEGLRKRDSGTIRILGLDPDEHPYELRERIGIQFQSTSVHEQMKVKEALRLFASFYRKKGDVDRIVDALGLKPRLDVPFGRLSGGWKQRVTLALATIHDPEIVFLDEPSTGLDPQARRELWELILKLRDEGKTIVLTTHYMEEAERLCDRVAMFHRGRVLSIDTPQRLVATWGKVRHLRFESPEADEQPLLSLPGVTKVEREDRIFRIYARDLQAASLQLFLLADREGWKIEAFRFETGNLDDLFVSLVKEESA</sequence>
<evidence type="ECO:0000256" key="2">
    <source>
        <dbReference type="ARBA" id="ARBA00005417"/>
    </source>
</evidence>
<keyword evidence="5" id="KW-0547">Nucleotide-binding</keyword>
<dbReference type="EMBL" id="PVNE01000007">
    <property type="protein sequence ID" value="PRX41262.1"/>
    <property type="molecule type" value="Genomic_DNA"/>
</dbReference>
<dbReference type="FunFam" id="3.40.50.300:FF:000589">
    <property type="entry name" value="ABC transporter, ATP-binding subunit"/>
    <property type="match status" value="1"/>
</dbReference>
<evidence type="ECO:0000259" key="9">
    <source>
        <dbReference type="PROSITE" id="PS50893"/>
    </source>
</evidence>
<keyword evidence="11" id="KW-1185">Reference proteome</keyword>
<dbReference type="Gene3D" id="3.40.50.300">
    <property type="entry name" value="P-loop containing nucleotide triphosphate hydrolases"/>
    <property type="match status" value="1"/>
</dbReference>